<geneLocation type="plasmid" evidence="1 2">
    <name>pSmeSM11c</name>
</geneLocation>
<keyword evidence="1" id="KW-0614">Plasmid</keyword>
<reference evidence="1 2" key="1">
    <citation type="journal article" date="2011" name="J. Biotechnol.">
        <title>The complete genome sequence of the dominant Sinorhizobium meliloti field isolate SM11 extends the S. meliloti pan-genome.</title>
        <authorList>
            <person name="Schneiker-Bekel S."/>
            <person name="Wibberg D."/>
            <person name="Bekel T."/>
            <person name="Blom J."/>
            <person name="Linke B."/>
            <person name="Neuweger H."/>
            <person name="Stiens M."/>
            <person name="Vorholter F.J."/>
            <person name="Weidner S."/>
            <person name="Goesmann A."/>
            <person name="Puhler A."/>
            <person name="Schluter A."/>
        </authorList>
    </citation>
    <scope>NUCLEOTIDE SEQUENCE [LARGE SCALE GENOMIC DNA]</scope>
    <source>
        <strain evidence="1 2">SM11</strain>
        <plasmid evidence="2">pSmeSM11c</plasmid>
    </source>
</reference>
<dbReference type="Proteomes" id="UP000009045">
    <property type="component" value="Plasmid pSmeSM11c"/>
</dbReference>
<sequence length="33" mass="3907">MRQRLRLTSVSPRLLEFYANDESSARLGIFDHQ</sequence>
<evidence type="ECO:0000313" key="2">
    <source>
        <dbReference type="Proteomes" id="UP000009045"/>
    </source>
</evidence>
<name>F7XF06_SINMM</name>
<organism evidence="1 2">
    <name type="scientific">Sinorhizobium meliloti (strain SM11)</name>
    <dbReference type="NCBI Taxonomy" id="707241"/>
    <lineage>
        <taxon>Bacteria</taxon>
        <taxon>Pseudomonadati</taxon>
        <taxon>Pseudomonadota</taxon>
        <taxon>Alphaproteobacteria</taxon>
        <taxon>Hyphomicrobiales</taxon>
        <taxon>Rhizobiaceae</taxon>
        <taxon>Sinorhizobium/Ensifer group</taxon>
        <taxon>Sinorhizobium</taxon>
    </lineage>
</organism>
<accession>F7XF06</accession>
<dbReference type="AlphaFoldDB" id="F7XF06"/>
<dbReference type="HOGENOM" id="CLU_3383820_0_0_5"/>
<dbReference type="KEGG" id="smx:SM11_pC1058"/>
<proteinExistence type="predicted"/>
<protein>
    <submittedName>
        <fullName evidence="1">Uncharacterized protein</fullName>
    </submittedName>
</protein>
<dbReference type="EMBL" id="CP001831">
    <property type="protein sequence ID" value="AEH82131.1"/>
    <property type="molecule type" value="Genomic_DNA"/>
</dbReference>
<evidence type="ECO:0000313" key="1">
    <source>
        <dbReference type="EMBL" id="AEH82131.1"/>
    </source>
</evidence>
<gene>
    <name evidence="1" type="ordered locus">SM11_pC1058</name>
</gene>